<sequence>MKKVLLCLVCIVILSCKNDLSKHFEENKDSFIELSQIIKKNDHYFFNNSDLPRWYGRPMFQKRYEDLEQTSKLKSLDIKNYNLIQKLLKKLGIYKFYSTKGGDLFFNFKKKDYFIYSKNYFIAFLESGSVGFENFGDCYIGEIEKIENKWYKGFCKSSPAN</sequence>
<accession>A0A5B7TV30</accession>
<dbReference type="RefSeq" id="WP_138951892.1">
    <property type="nucleotide sequence ID" value="NZ_CP040749.1"/>
</dbReference>
<dbReference type="EMBL" id="CP040749">
    <property type="protein sequence ID" value="QCX40685.1"/>
    <property type="molecule type" value="Genomic_DNA"/>
</dbReference>
<name>A0A5B7TV30_9FLAO</name>
<evidence type="ECO:0008006" key="3">
    <source>
        <dbReference type="Google" id="ProtNLM"/>
    </source>
</evidence>
<proteinExistence type="predicted"/>
<organism evidence="1 2">
    <name type="scientific">Aureibaculum algae</name>
    <dbReference type="NCBI Taxonomy" id="2584122"/>
    <lineage>
        <taxon>Bacteria</taxon>
        <taxon>Pseudomonadati</taxon>
        <taxon>Bacteroidota</taxon>
        <taxon>Flavobacteriia</taxon>
        <taxon>Flavobacteriales</taxon>
        <taxon>Flavobacteriaceae</taxon>
        <taxon>Aureibaculum</taxon>
    </lineage>
</organism>
<gene>
    <name evidence="1" type="ORF">FF125_20390</name>
</gene>
<dbReference type="PROSITE" id="PS51257">
    <property type="entry name" value="PROKAR_LIPOPROTEIN"/>
    <property type="match status" value="1"/>
</dbReference>
<protein>
    <recommendedName>
        <fullName evidence="3">Lipoprotein</fullName>
    </recommendedName>
</protein>
<evidence type="ECO:0000313" key="2">
    <source>
        <dbReference type="Proteomes" id="UP000306229"/>
    </source>
</evidence>
<dbReference type="Proteomes" id="UP000306229">
    <property type="component" value="Chromosome"/>
</dbReference>
<reference evidence="1 2" key="1">
    <citation type="submission" date="2019-05" db="EMBL/GenBank/DDBJ databases">
        <title>Algicella ahnfeltiae gen. nov., sp. nov., a novel marine bacterium of the family Flavobacteriaceae isolated from a red alga.</title>
        <authorList>
            <person name="Nedashkovskaya O.I."/>
            <person name="Kukhlevskiy A.D."/>
            <person name="Kim S.-G."/>
            <person name="Zhukova N.V."/>
            <person name="Mikhailov V.V."/>
        </authorList>
    </citation>
    <scope>NUCLEOTIDE SEQUENCE [LARGE SCALE GENOMIC DNA]</scope>
    <source>
        <strain evidence="1 2">10Alg115</strain>
    </source>
</reference>
<dbReference type="KEGG" id="fbe:FF125_20390"/>
<dbReference type="AlphaFoldDB" id="A0A5B7TV30"/>
<keyword evidence="2" id="KW-1185">Reference proteome</keyword>
<evidence type="ECO:0000313" key="1">
    <source>
        <dbReference type="EMBL" id="QCX40685.1"/>
    </source>
</evidence>